<dbReference type="InterPro" id="IPR013149">
    <property type="entry name" value="ADH-like_C"/>
</dbReference>
<dbReference type="PANTHER" id="PTHR43350">
    <property type="entry name" value="NAD-DEPENDENT ALCOHOL DEHYDROGENASE"/>
    <property type="match status" value="1"/>
</dbReference>
<dbReference type="EMBL" id="JACXAI010000010">
    <property type="protein sequence ID" value="MBD1380486.1"/>
    <property type="molecule type" value="Genomic_DNA"/>
</dbReference>
<name>A0A926NFU1_9BACI</name>
<comment type="similarity">
    <text evidence="2">Belongs to the zinc-containing alcohol dehydrogenase family.</text>
</comment>
<dbReference type="Gene3D" id="3.40.50.720">
    <property type="entry name" value="NAD(P)-binding Rossmann-like Domain"/>
    <property type="match status" value="1"/>
</dbReference>
<gene>
    <name evidence="7" type="ORF">IC621_09610</name>
</gene>
<dbReference type="CDD" id="cd08255">
    <property type="entry name" value="2-desacetyl-2-hydroxyethyl_bacteriochlorophyllide_like"/>
    <property type="match status" value="1"/>
</dbReference>
<proteinExistence type="inferred from homology"/>
<feature type="domain" description="Alcohol dehydrogenase-like C-terminal" evidence="6">
    <location>
        <begin position="143"/>
        <end position="263"/>
    </location>
</feature>
<keyword evidence="3" id="KW-0479">Metal-binding</keyword>
<keyword evidence="4" id="KW-0862">Zinc</keyword>
<dbReference type="GO" id="GO:0016491">
    <property type="term" value="F:oxidoreductase activity"/>
    <property type="evidence" value="ECO:0007669"/>
    <property type="project" value="UniProtKB-KW"/>
</dbReference>
<dbReference type="SUPFAM" id="SSF50129">
    <property type="entry name" value="GroES-like"/>
    <property type="match status" value="1"/>
</dbReference>
<evidence type="ECO:0000313" key="8">
    <source>
        <dbReference type="Proteomes" id="UP000626844"/>
    </source>
</evidence>
<evidence type="ECO:0000313" key="7">
    <source>
        <dbReference type="EMBL" id="MBD1380486.1"/>
    </source>
</evidence>
<dbReference type="Proteomes" id="UP000626844">
    <property type="component" value="Unassembled WGS sequence"/>
</dbReference>
<dbReference type="InterPro" id="IPR036291">
    <property type="entry name" value="NAD(P)-bd_dom_sf"/>
</dbReference>
<accession>A0A926NFU1</accession>
<dbReference type="Pfam" id="PF00107">
    <property type="entry name" value="ADH_zinc_N"/>
    <property type="match status" value="1"/>
</dbReference>
<organism evidence="7 8">
    <name type="scientific">Metabacillus arenae</name>
    <dbReference type="NCBI Taxonomy" id="2771434"/>
    <lineage>
        <taxon>Bacteria</taxon>
        <taxon>Bacillati</taxon>
        <taxon>Bacillota</taxon>
        <taxon>Bacilli</taxon>
        <taxon>Bacillales</taxon>
        <taxon>Bacillaceae</taxon>
        <taxon>Metabacillus</taxon>
    </lineage>
</organism>
<dbReference type="Gene3D" id="3.90.180.10">
    <property type="entry name" value="Medium-chain alcohol dehydrogenases, catalytic domain"/>
    <property type="match status" value="2"/>
</dbReference>
<dbReference type="PANTHER" id="PTHR43350:SF19">
    <property type="entry name" value="D-GULOSIDE 3-DEHYDROGENASE"/>
    <property type="match status" value="1"/>
</dbReference>
<keyword evidence="5" id="KW-0560">Oxidoreductase</keyword>
<evidence type="ECO:0000256" key="4">
    <source>
        <dbReference type="ARBA" id="ARBA00022833"/>
    </source>
</evidence>
<comment type="caution">
    <text evidence="7">The sequence shown here is derived from an EMBL/GenBank/DDBJ whole genome shotgun (WGS) entry which is preliminary data.</text>
</comment>
<dbReference type="SUPFAM" id="SSF51735">
    <property type="entry name" value="NAD(P)-binding Rossmann-fold domains"/>
    <property type="match status" value="1"/>
</dbReference>
<comment type="cofactor">
    <cofactor evidence="1">
        <name>Zn(2+)</name>
        <dbReference type="ChEBI" id="CHEBI:29105"/>
    </cofactor>
</comment>
<evidence type="ECO:0000256" key="2">
    <source>
        <dbReference type="ARBA" id="ARBA00008072"/>
    </source>
</evidence>
<sequence>MKSVVAEDGKICVIDHTIPTVKSGFLLIKTLHSVISPGTELSMLSSSQGKTVSLGYSAVGRIIDCGEGTDPFYKGELVACYGAPYVKHSEYLLVPKTLCCSVPAGVQPREAALAGLGAIAIHALRLANLQFGESVVVAGLGVLGQLIAQISNSVAYQVIPYEINEGRANLFQSITGLNTYTSIEDLAVEIKEKTNGNGADAVMLCAGGGKSELTNESLKWLRDRGKVVIVGDIEPHFNRQLMFAKEAQILISRAGGPGRYDPVYEKSAQDYPYGFIRWTEGRNIEEYLRLILEKRIKVKSYLQHSVIFQEIHEAYEELKEKNSDVLTKVIDYNLIEEKTG</sequence>
<evidence type="ECO:0000256" key="1">
    <source>
        <dbReference type="ARBA" id="ARBA00001947"/>
    </source>
</evidence>
<dbReference type="AlphaFoldDB" id="A0A926NFU1"/>
<dbReference type="RefSeq" id="WP_191158080.1">
    <property type="nucleotide sequence ID" value="NZ_JACXAI010000010.1"/>
</dbReference>
<keyword evidence="8" id="KW-1185">Reference proteome</keyword>
<evidence type="ECO:0000256" key="5">
    <source>
        <dbReference type="ARBA" id="ARBA00023002"/>
    </source>
</evidence>
<reference evidence="7" key="1">
    <citation type="submission" date="2020-09" db="EMBL/GenBank/DDBJ databases">
        <title>A novel bacterium of genus Bacillus, isolated from South China Sea.</title>
        <authorList>
            <person name="Huang H."/>
            <person name="Mo K."/>
            <person name="Hu Y."/>
        </authorList>
    </citation>
    <scope>NUCLEOTIDE SEQUENCE</scope>
    <source>
        <strain evidence="7">IB182487</strain>
    </source>
</reference>
<dbReference type="InterPro" id="IPR011032">
    <property type="entry name" value="GroES-like_sf"/>
</dbReference>
<protein>
    <submittedName>
        <fullName evidence="7">Zinc-binding alcohol dehydrogenase</fullName>
    </submittedName>
</protein>
<dbReference type="GO" id="GO:0046872">
    <property type="term" value="F:metal ion binding"/>
    <property type="evidence" value="ECO:0007669"/>
    <property type="project" value="UniProtKB-KW"/>
</dbReference>
<evidence type="ECO:0000256" key="3">
    <source>
        <dbReference type="ARBA" id="ARBA00022723"/>
    </source>
</evidence>
<evidence type="ECO:0000259" key="6">
    <source>
        <dbReference type="Pfam" id="PF00107"/>
    </source>
</evidence>